<dbReference type="EMBL" id="GL348715">
    <property type="protein sequence ID" value="EFH58694.1"/>
    <property type="molecule type" value="Genomic_DNA"/>
</dbReference>
<feature type="compositionally biased region" description="Basic and acidic residues" evidence="1">
    <location>
        <begin position="93"/>
        <end position="103"/>
    </location>
</feature>
<evidence type="ECO:0000313" key="3">
    <source>
        <dbReference type="Proteomes" id="UP000008694"/>
    </source>
</evidence>
<dbReference type="AlphaFoldDB" id="D7L4N1"/>
<dbReference type="Gramene" id="fgenesh1_pg.C_scaffold_3000517">
    <property type="protein sequence ID" value="fgenesh1_pg.C_scaffold_3000517"/>
    <property type="gene ID" value="fgenesh1_pg.C_scaffold_3000517"/>
</dbReference>
<dbReference type="HOGENOM" id="CLU_1930401_0_0_1"/>
<dbReference type="Proteomes" id="UP000008694">
    <property type="component" value="Unassembled WGS sequence"/>
</dbReference>
<gene>
    <name evidence="2" type="ORF">ARALYDRAFT_340754</name>
</gene>
<evidence type="ECO:0000313" key="2">
    <source>
        <dbReference type="EMBL" id="EFH58694.1"/>
    </source>
</evidence>
<name>D7L4N1_ARALL</name>
<proteinExistence type="predicted"/>
<reference evidence="3" key="1">
    <citation type="journal article" date="2011" name="Nat. Genet.">
        <title>The Arabidopsis lyrata genome sequence and the basis of rapid genome size change.</title>
        <authorList>
            <person name="Hu T.T."/>
            <person name="Pattyn P."/>
            <person name="Bakker E.G."/>
            <person name="Cao J."/>
            <person name="Cheng J.-F."/>
            <person name="Clark R.M."/>
            <person name="Fahlgren N."/>
            <person name="Fawcett J.A."/>
            <person name="Grimwood J."/>
            <person name="Gundlach H."/>
            <person name="Haberer G."/>
            <person name="Hollister J.D."/>
            <person name="Ossowski S."/>
            <person name="Ottilar R.P."/>
            <person name="Salamov A.A."/>
            <person name="Schneeberger K."/>
            <person name="Spannagl M."/>
            <person name="Wang X."/>
            <person name="Yang L."/>
            <person name="Nasrallah M.E."/>
            <person name="Bergelson J."/>
            <person name="Carrington J.C."/>
            <person name="Gaut B.S."/>
            <person name="Schmutz J."/>
            <person name="Mayer K.F.X."/>
            <person name="Van de Peer Y."/>
            <person name="Grigoriev I.V."/>
            <person name="Nordborg M."/>
            <person name="Weigel D."/>
            <person name="Guo Y.-L."/>
        </authorList>
    </citation>
    <scope>NUCLEOTIDE SEQUENCE [LARGE SCALE GENOMIC DNA]</scope>
    <source>
        <strain evidence="3">cv. MN47</strain>
    </source>
</reference>
<organism evidence="3">
    <name type="scientific">Arabidopsis lyrata subsp. lyrata</name>
    <name type="common">Lyre-leaved rock-cress</name>
    <dbReference type="NCBI Taxonomy" id="81972"/>
    <lineage>
        <taxon>Eukaryota</taxon>
        <taxon>Viridiplantae</taxon>
        <taxon>Streptophyta</taxon>
        <taxon>Embryophyta</taxon>
        <taxon>Tracheophyta</taxon>
        <taxon>Spermatophyta</taxon>
        <taxon>Magnoliopsida</taxon>
        <taxon>eudicotyledons</taxon>
        <taxon>Gunneridae</taxon>
        <taxon>Pentapetalae</taxon>
        <taxon>rosids</taxon>
        <taxon>malvids</taxon>
        <taxon>Brassicales</taxon>
        <taxon>Brassicaceae</taxon>
        <taxon>Camelineae</taxon>
        <taxon>Arabidopsis</taxon>
    </lineage>
</organism>
<evidence type="ECO:0000256" key="1">
    <source>
        <dbReference type="SAM" id="MobiDB-lite"/>
    </source>
</evidence>
<protein>
    <submittedName>
        <fullName evidence="2">Predicted protein</fullName>
    </submittedName>
</protein>
<accession>D7L4N1</accession>
<sequence>MILFNKDVTKLLNISATDLVKYYDQDANNDKDAQTLKIPKKEDRKKDDNSSNTNHHEETKSKTQRLPKKRDNTSTGEIRTVKRKSLPNKRVITSKEEMTNKDENLDDTEDETPIAKRAQRKTKHIINDDFV</sequence>
<feature type="compositionally biased region" description="Basic and acidic residues" evidence="1">
    <location>
        <begin position="22"/>
        <end position="61"/>
    </location>
</feature>
<keyword evidence="3" id="KW-1185">Reference proteome</keyword>
<feature type="region of interest" description="Disordered" evidence="1">
    <location>
        <begin position="22"/>
        <end position="120"/>
    </location>
</feature>